<evidence type="ECO:0000256" key="1">
    <source>
        <dbReference type="ARBA" id="ARBA00022801"/>
    </source>
</evidence>
<name>A0A365KRG2_9BACL</name>
<dbReference type="Proteomes" id="UP000251002">
    <property type="component" value="Unassembled WGS sequence"/>
</dbReference>
<evidence type="ECO:0000259" key="2">
    <source>
        <dbReference type="Pfam" id="PF05116"/>
    </source>
</evidence>
<dbReference type="Gene3D" id="3.40.50.1000">
    <property type="entry name" value="HAD superfamily/HAD-like"/>
    <property type="match status" value="1"/>
</dbReference>
<dbReference type="EMBL" id="QLZR01000005">
    <property type="protein sequence ID" value="RAZ75754.1"/>
    <property type="molecule type" value="Genomic_DNA"/>
</dbReference>
<accession>A0A365KRG2</accession>
<dbReference type="SFLD" id="SFLDS00003">
    <property type="entry name" value="Haloacid_Dehalogenase"/>
    <property type="match status" value="1"/>
</dbReference>
<dbReference type="RefSeq" id="WP_112224147.1">
    <property type="nucleotide sequence ID" value="NZ_CP047673.1"/>
</dbReference>
<feature type="domain" description="Sucrose phosphatase-like" evidence="2">
    <location>
        <begin position="6"/>
        <end position="236"/>
    </location>
</feature>
<dbReference type="SFLD" id="SFLDG01140">
    <property type="entry name" value="C2.B:_Phosphomannomutase_and_P"/>
    <property type="match status" value="1"/>
</dbReference>
<dbReference type="AlphaFoldDB" id="A0A365KRG2"/>
<dbReference type="InterPro" id="IPR006380">
    <property type="entry name" value="SPP-like_dom"/>
</dbReference>
<dbReference type="PANTHER" id="PTHR46521">
    <property type="entry name" value="SUCROSE-PHOSPHATASE 2-RELATED"/>
    <property type="match status" value="1"/>
</dbReference>
<dbReference type="GO" id="GO:0016791">
    <property type="term" value="F:phosphatase activity"/>
    <property type="evidence" value="ECO:0007669"/>
    <property type="project" value="UniProtKB-ARBA"/>
</dbReference>
<dbReference type="InterPro" id="IPR023214">
    <property type="entry name" value="HAD_sf"/>
</dbReference>
<dbReference type="SUPFAM" id="SSF56784">
    <property type="entry name" value="HAD-like"/>
    <property type="match status" value="1"/>
</dbReference>
<evidence type="ECO:0000313" key="4">
    <source>
        <dbReference type="Proteomes" id="UP000251002"/>
    </source>
</evidence>
<dbReference type="PANTHER" id="PTHR46521:SF4">
    <property type="entry name" value="SUCROSE-PHOSPHATASE 2-RELATED"/>
    <property type="match status" value="1"/>
</dbReference>
<dbReference type="InterPro" id="IPR036412">
    <property type="entry name" value="HAD-like_sf"/>
</dbReference>
<organism evidence="3 4">
    <name type="scientific">Planococcus halotolerans</name>
    <dbReference type="NCBI Taxonomy" id="2233542"/>
    <lineage>
        <taxon>Bacteria</taxon>
        <taxon>Bacillati</taxon>
        <taxon>Bacillota</taxon>
        <taxon>Bacilli</taxon>
        <taxon>Bacillales</taxon>
        <taxon>Caryophanaceae</taxon>
        <taxon>Planococcus</taxon>
    </lineage>
</organism>
<keyword evidence="4" id="KW-1185">Reference proteome</keyword>
<proteinExistence type="predicted"/>
<protein>
    <submittedName>
        <fullName evidence="3">Hydrolase</fullName>
    </submittedName>
</protein>
<dbReference type="InterPro" id="IPR051518">
    <property type="entry name" value="Sucrose_Phosphatase"/>
</dbReference>
<reference evidence="3 4" key="1">
    <citation type="submission" date="2018-06" db="EMBL/GenBank/DDBJ databases">
        <title>The draft genome sequences of strains SCU63 and S1.</title>
        <authorList>
            <person name="Gan L."/>
        </authorList>
    </citation>
    <scope>NUCLEOTIDE SEQUENCE [LARGE SCALE GENOMIC DNA]</scope>
    <source>
        <strain evidence="3 4">SCU63</strain>
    </source>
</reference>
<dbReference type="NCBIfam" id="TIGR01484">
    <property type="entry name" value="HAD-SF-IIB"/>
    <property type="match status" value="1"/>
</dbReference>
<dbReference type="Gene3D" id="3.90.1070.10">
    <property type="match status" value="1"/>
</dbReference>
<dbReference type="SFLD" id="SFLDG01141">
    <property type="entry name" value="C2.B.1:_Sucrose_Phosphatase_Li"/>
    <property type="match status" value="1"/>
</dbReference>
<gene>
    <name evidence="3" type="ORF">DP120_13210</name>
</gene>
<dbReference type="InterPro" id="IPR006379">
    <property type="entry name" value="HAD-SF_hydro_IIB"/>
</dbReference>
<dbReference type="Pfam" id="PF05116">
    <property type="entry name" value="S6PP"/>
    <property type="match status" value="1"/>
</dbReference>
<sequence length="239" mass="26435">MKEATHILATDLDGTLVGDRKGLDELLEFYKNQQYEVSLVYITGRHYQSALSLIEEESLPVPDVLITDVGTEIHIGASLEKDRDWEKMMLEHWQPEAIDELAVSFEGINKQDLPVTNRCSYYAEDIGTVEAFEQRLVSAEIPHKLIYSGGVDLDILPAGSGKGAALEYILEKFNARDAKLLVAGDSGNDKEMLTLGFPSVIVGNAQSELLESPESPMIFRASKACAGGIQEAWTHFYPE</sequence>
<comment type="caution">
    <text evidence="3">The sequence shown here is derived from an EMBL/GenBank/DDBJ whole genome shotgun (WGS) entry which is preliminary data.</text>
</comment>
<keyword evidence="1 3" id="KW-0378">Hydrolase</keyword>
<evidence type="ECO:0000313" key="3">
    <source>
        <dbReference type="EMBL" id="RAZ75754.1"/>
    </source>
</evidence>